<evidence type="ECO:0000256" key="1">
    <source>
        <dbReference type="SAM" id="Phobius"/>
    </source>
</evidence>
<gene>
    <name evidence="2" type="ORF">CLV37_11511</name>
</gene>
<dbReference type="AlphaFoldDB" id="A0A2T0QXI4"/>
<protein>
    <submittedName>
        <fullName evidence="2">Putative membrane-anchored protein</fullName>
    </submittedName>
</protein>
<feature type="transmembrane region" description="Helical" evidence="1">
    <location>
        <begin position="143"/>
        <end position="162"/>
    </location>
</feature>
<dbReference type="InterPro" id="IPR007136">
    <property type="entry name" value="DUF347"/>
</dbReference>
<proteinExistence type="predicted"/>
<sequence length="263" mass="28026">MTANSPRMTLRTVGNKVPEVTVWFWIVKVLATTVGETFADFLNDTLGLGLSATSIAMTVLLVVVLAAQFRSRTYRPPLYWLTVVLISVVGTLLTDNLSDNLGVPLPVSTAVFAVLLAVTFTVWRRREGTLSIHAVDTGSREGFYWAAILFTFALGTAAGDLIAEQVGLGYLASVGLFALAIAVVALARYGFRANAVGTFWAAYVLTRPLGASLGDLLSQDRSDGGLGLGTTGTSLLFLVVIAAIVVHLTRSRVDRPVLRGHDA</sequence>
<dbReference type="Pfam" id="PF03988">
    <property type="entry name" value="DUF347"/>
    <property type="match status" value="4"/>
</dbReference>
<feature type="transmembrane region" description="Helical" evidence="1">
    <location>
        <begin position="168"/>
        <end position="187"/>
    </location>
</feature>
<comment type="caution">
    <text evidence="2">The sequence shown here is derived from an EMBL/GenBank/DDBJ whole genome shotgun (WGS) entry which is preliminary data.</text>
</comment>
<reference evidence="2 3" key="1">
    <citation type="submission" date="2018-03" db="EMBL/GenBank/DDBJ databases">
        <title>Genomic Encyclopedia of Archaeal and Bacterial Type Strains, Phase II (KMG-II): from individual species to whole genera.</title>
        <authorList>
            <person name="Goeker M."/>
        </authorList>
    </citation>
    <scope>NUCLEOTIDE SEQUENCE [LARGE SCALE GENOMIC DNA]</scope>
    <source>
        <strain evidence="2 3">DSM 19711</strain>
    </source>
</reference>
<dbReference type="RefSeq" id="WP_106214915.1">
    <property type="nucleotide sequence ID" value="NZ_PVZF01000015.1"/>
</dbReference>
<accession>A0A2T0QXI4</accession>
<feature type="transmembrane region" description="Helical" evidence="1">
    <location>
        <begin position="20"/>
        <end position="39"/>
    </location>
</feature>
<keyword evidence="1" id="KW-0472">Membrane</keyword>
<evidence type="ECO:0000313" key="2">
    <source>
        <dbReference type="EMBL" id="PRY10747.1"/>
    </source>
</evidence>
<feature type="transmembrane region" description="Helical" evidence="1">
    <location>
        <begin position="78"/>
        <end position="97"/>
    </location>
</feature>
<evidence type="ECO:0000313" key="3">
    <source>
        <dbReference type="Proteomes" id="UP000238083"/>
    </source>
</evidence>
<dbReference type="OrthoDB" id="9794709at2"/>
<keyword evidence="1" id="KW-0812">Transmembrane</keyword>
<feature type="transmembrane region" description="Helical" evidence="1">
    <location>
        <begin position="194"/>
        <end position="214"/>
    </location>
</feature>
<keyword evidence="3" id="KW-1185">Reference proteome</keyword>
<name>A0A2T0QXI4_9ACTN</name>
<organism evidence="2 3">
    <name type="scientific">Kineococcus rhizosphaerae</name>
    <dbReference type="NCBI Taxonomy" id="559628"/>
    <lineage>
        <taxon>Bacteria</taxon>
        <taxon>Bacillati</taxon>
        <taxon>Actinomycetota</taxon>
        <taxon>Actinomycetes</taxon>
        <taxon>Kineosporiales</taxon>
        <taxon>Kineosporiaceae</taxon>
        <taxon>Kineococcus</taxon>
    </lineage>
</organism>
<dbReference type="EMBL" id="PVZF01000015">
    <property type="protein sequence ID" value="PRY10747.1"/>
    <property type="molecule type" value="Genomic_DNA"/>
</dbReference>
<feature type="transmembrane region" description="Helical" evidence="1">
    <location>
        <begin position="45"/>
        <end position="66"/>
    </location>
</feature>
<dbReference type="Proteomes" id="UP000238083">
    <property type="component" value="Unassembled WGS sequence"/>
</dbReference>
<feature type="transmembrane region" description="Helical" evidence="1">
    <location>
        <begin position="226"/>
        <end position="249"/>
    </location>
</feature>
<keyword evidence="1" id="KW-1133">Transmembrane helix</keyword>
<feature type="transmembrane region" description="Helical" evidence="1">
    <location>
        <begin position="103"/>
        <end position="123"/>
    </location>
</feature>